<dbReference type="Pfam" id="PF13692">
    <property type="entry name" value="Glyco_trans_1_4"/>
    <property type="match status" value="2"/>
</dbReference>
<reference evidence="4" key="1">
    <citation type="journal article" date="2019" name="Int. J. Syst. Evol. Microbiol.">
        <title>The Global Catalogue of Microorganisms (GCM) 10K type strain sequencing project: providing services to taxonomists for standard genome sequencing and annotation.</title>
        <authorList>
            <consortium name="The Broad Institute Genomics Platform"/>
            <consortium name="The Broad Institute Genome Sequencing Center for Infectious Disease"/>
            <person name="Wu L."/>
            <person name="Ma J."/>
        </authorList>
    </citation>
    <scope>NUCLEOTIDE SEQUENCE [LARGE SCALE GENOMIC DNA]</scope>
    <source>
        <strain evidence="4">CCM 7435</strain>
    </source>
</reference>
<evidence type="ECO:0000313" key="3">
    <source>
        <dbReference type="EMBL" id="MFD2141191.1"/>
    </source>
</evidence>
<dbReference type="InterPro" id="IPR029044">
    <property type="entry name" value="Nucleotide-diphossugar_trans"/>
</dbReference>
<evidence type="ECO:0000259" key="2">
    <source>
        <dbReference type="Pfam" id="PF00535"/>
    </source>
</evidence>
<organism evidence="3 4">
    <name type="scientific">Ancylobacter oerskovii</name>
    <dbReference type="NCBI Taxonomy" id="459519"/>
    <lineage>
        <taxon>Bacteria</taxon>
        <taxon>Pseudomonadati</taxon>
        <taxon>Pseudomonadota</taxon>
        <taxon>Alphaproteobacteria</taxon>
        <taxon>Hyphomicrobiales</taxon>
        <taxon>Xanthobacteraceae</taxon>
        <taxon>Ancylobacter</taxon>
    </lineage>
</organism>
<dbReference type="GO" id="GO:0016757">
    <property type="term" value="F:glycosyltransferase activity"/>
    <property type="evidence" value="ECO:0007669"/>
    <property type="project" value="UniProtKB-KW"/>
</dbReference>
<dbReference type="SUPFAM" id="SSF53756">
    <property type="entry name" value="UDP-Glycosyltransferase/glycogen phosphorylase"/>
    <property type="match status" value="2"/>
</dbReference>
<proteinExistence type="predicted"/>
<dbReference type="SUPFAM" id="SSF53448">
    <property type="entry name" value="Nucleotide-diphospho-sugar transferases"/>
    <property type="match status" value="1"/>
</dbReference>
<dbReference type="Pfam" id="PF00535">
    <property type="entry name" value="Glycos_transf_2"/>
    <property type="match status" value="1"/>
</dbReference>
<accession>A0ABW4YXY2</accession>
<evidence type="ECO:0000313" key="4">
    <source>
        <dbReference type="Proteomes" id="UP001597299"/>
    </source>
</evidence>
<protein>
    <submittedName>
        <fullName evidence="3">Glycosyltransferase</fullName>
        <ecNumber evidence="3">2.4.-.-</ecNumber>
    </submittedName>
</protein>
<gene>
    <name evidence="3" type="ORF">ACFSNC_12310</name>
</gene>
<dbReference type="Gene3D" id="3.90.550.10">
    <property type="entry name" value="Spore Coat Polysaccharide Biosynthesis Protein SpsA, Chain A"/>
    <property type="match status" value="1"/>
</dbReference>
<dbReference type="Proteomes" id="UP001597299">
    <property type="component" value="Unassembled WGS sequence"/>
</dbReference>
<name>A0ABW4YXY2_9HYPH</name>
<dbReference type="CDD" id="cd03801">
    <property type="entry name" value="GT4_PimA-like"/>
    <property type="match status" value="1"/>
</dbReference>
<keyword evidence="4" id="KW-1185">Reference proteome</keyword>
<dbReference type="PANTHER" id="PTHR43179">
    <property type="entry name" value="RHAMNOSYLTRANSFERASE WBBL"/>
    <property type="match status" value="1"/>
</dbReference>
<feature type="coiled-coil region" evidence="1">
    <location>
        <begin position="420"/>
        <end position="525"/>
    </location>
</feature>
<dbReference type="RefSeq" id="WP_213350285.1">
    <property type="nucleotide sequence ID" value="NZ_JAHBGB010000002.1"/>
</dbReference>
<dbReference type="PANTHER" id="PTHR43179:SF7">
    <property type="entry name" value="RHAMNOSYLTRANSFERASE WBBL"/>
    <property type="match status" value="1"/>
</dbReference>
<dbReference type="CDD" id="cd04186">
    <property type="entry name" value="GT_2_like_c"/>
    <property type="match status" value="1"/>
</dbReference>
<keyword evidence="3" id="KW-0808">Transferase</keyword>
<comment type="caution">
    <text evidence="3">The sequence shown here is derived from an EMBL/GenBank/DDBJ whole genome shotgun (WGS) entry which is preliminary data.</text>
</comment>
<dbReference type="InterPro" id="IPR001173">
    <property type="entry name" value="Glyco_trans_2-like"/>
</dbReference>
<keyword evidence="3" id="KW-0328">Glycosyltransferase</keyword>
<evidence type="ECO:0000256" key="1">
    <source>
        <dbReference type="SAM" id="Coils"/>
    </source>
</evidence>
<feature type="domain" description="Glycosyltransferase 2-like" evidence="2">
    <location>
        <begin position="1092"/>
        <end position="1211"/>
    </location>
</feature>
<dbReference type="EC" id="2.4.-.-" evidence="3"/>
<keyword evidence="1" id="KW-0175">Coiled coil</keyword>
<sequence>MSKGRIILIPPAAPGSKGDEGMVRGALELFRDHPVVIVNPAPERMWLDHLALQDENGTVGEAPGPLRDFGGRLEAEDVLFLLGADVLDGTCGLEPSFERLDLATEALLRGLPVFASCSFRSQVAPEILERLRLMPGVEFLLRDDHSLANFRRQTGLKGRYFPDISFFCAPAPSATTQAVLAAIAAAGDRHPVIGLNFAEHSFRSFYDEHTEENRRLFVARVIEELANVHPQALYVLLSNDERQWENHPSDAYYQDLALDWITRNLDAGRAVKAPPDIGYSGNIVVLGAVDLLVTGRMHLSLAAFRAHTVPLVMMSQGIGYTSIDKMRGAFEKHLGTTEAVVSDIGRLGATSATFLAERPHLQARLAELALEQTSSNLRDVERLMSDIEGSRAPAAEDDDAELRAALVAALASIVRRSDELARERTLSDRLRERIDALTAAAHEEQARAGDLALRLQASEQARNEVAAQLEAQRESVARLGAALDVCEQELQARDTAQQNEAATGANRERQEIDELRRQLAEAKFAGDAALRQAEQRIATMSTAGDRLVRELRRAYSKPFRPLRKSLERAALRFLLLPEPVLPRRSASSLRRSLESRRSARFQRDWLTACGHLVEPDRPRPPAGTSLYAFALRVLAACVAPVSMRTAARFRRSADKRDPVKIAQAQRDAELLMNLSAEGSDQGKVNEPVVDPQRARRILVSDYRLPRPDVSAGERATFGVIADLCTLGFEVVFCATDLSDTAPYRQDLEALGVTVITHASGYHSAGDYVREHGATFGAYYLVRFDVAEALLPAARQVAPDALVVLHAPDLYFLREGRAADLSGDPAMRAKAEATREREIAMMRAVDHVVLVSPAELPFLEAHLDRDKISVFPALYSPVVEDPPGYEERSDLFFLGGFKHTPNVDAVLWFVGKVWPRVRAALPDVEFHIVGAEAPPEVVALGNQPGVRHVGYVAELDPVLACYRLSVAPLLYGAGIKGKLGASLGAGVPSVCTTIGAEGMGIVDGLHALVRDEPEAFADAVIALYRDQALWSRLAENGRVLVRENFGELANRSSFLRMLDRARVLPLDLYVQHCQAAEPAAFPSYDASTPIDVSIIVPAYNKWELTRPCLSSVLVAGRATGIRYEVILADDGSTDETVNAAALFPGLRVVKGERNQGFLLNCKTAAARASGRHLLFLNNDTVVLPGWLEPLLQAMDEDPRIAIAGSKLVYPDGAIQETGAALFSDGSASNIGRGRARRTPLYSVAREVDYATGASMLVRGAFWREIGGFDERYVPAYCEDSDLAMTARDKGHRVVCVAASEAVHFEHGSYAAESKARPRQLAVKHGNMLVKKWRNTFLIDHMPAGTPPDIAAAHAQRQPPLSALERRRSGALNVLYFSPFPSHPDNHGNQATIQAFARKFQQMGHKVHFALLESHMYDAETLAMMQAAWDSLDLLPNSCGLGSSGQPIPFDGWYEEGLGERIQLLCARYDIDIVFCSYVFQSRLLDYVPAHILKVVDTHDKMGDRYEMLRRNGQPLEFFSCSPEEEGAYLRRADLVVARRAEEAEYFNSVTGRQTAIVIPHVEEARFLDRAFTKMTDVGMVASANRINLAIALQLLQAIERQLDGRPSPFTLHIAGQVRDMVQDLAPEDAELFTRPWVKLHGFVPDIGTFYADADVVVSPVTMGTGINVKTVQAMAYGMPLLTTKWGGKGIETGDPMHGHEDLDALVASLLKLAEDPAPLSALAETSRRRYQAFYDASIRAMEGMFASVER</sequence>
<dbReference type="EMBL" id="JBHUHD010000001">
    <property type="protein sequence ID" value="MFD2141191.1"/>
    <property type="molecule type" value="Genomic_DNA"/>
</dbReference>
<dbReference type="Gene3D" id="3.40.50.2000">
    <property type="entry name" value="Glycogen Phosphorylase B"/>
    <property type="match status" value="2"/>
</dbReference>